<dbReference type="GO" id="GO:0140359">
    <property type="term" value="F:ABC-type transporter activity"/>
    <property type="evidence" value="ECO:0007669"/>
    <property type="project" value="InterPro"/>
</dbReference>
<comment type="caution">
    <text evidence="8">The sequence shown here is derived from an EMBL/GenBank/DDBJ whole genome shotgun (WGS) entry which is preliminary data.</text>
</comment>
<dbReference type="PANTHER" id="PTHR43027">
    <property type="entry name" value="DOXORUBICIN RESISTANCE ABC TRANSPORTER PERMEASE PROTEIN DRRC-RELATED"/>
    <property type="match status" value="1"/>
</dbReference>
<dbReference type="GO" id="GO:0043190">
    <property type="term" value="C:ATP-binding cassette (ABC) transporter complex"/>
    <property type="evidence" value="ECO:0007669"/>
    <property type="project" value="InterPro"/>
</dbReference>
<keyword evidence="6" id="KW-0813">Transport</keyword>
<keyword evidence="3 6" id="KW-0812">Transmembrane</keyword>
<dbReference type="PROSITE" id="PS51012">
    <property type="entry name" value="ABC_TM2"/>
    <property type="match status" value="1"/>
</dbReference>
<dbReference type="PRINTS" id="PR00164">
    <property type="entry name" value="ABC2TRNSPORT"/>
</dbReference>
<dbReference type="InterPro" id="IPR047817">
    <property type="entry name" value="ABC2_TM_bact-type"/>
</dbReference>
<keyword evidence="5 6" id="KW-0472">Membrane</keyword>
<feature type="transmembrane region" description="Helical" evidence="6">
    <location>
        <begin position="222"/>
        <end position="245"/>
    </location>
</feature>
<dbReference type="Proteomes" id="UP000019184">
    <property type="component" value="Unassembled WGS sequence"/>
</dbReference>
<dbReference type="OrthoDB" id="8988363at2"/>
<feature type="transmembrane region" description="Helical" evidence="6">
    <location>
        <begin position="196"/>
        <end position="216"/>
    </location>
</feature>
<accession>A0A7U7GE57</accession>
<dbReference type="AlphaFoldDB" id="A0A7U7GE57"/>
<dbReference type="InterPro" id="IPR000412">
    <property type="entry name" value="ABC_2_transport"/>
</dbReference>
<keyword evidence="6" id="KW-1003">Cell membrane</keyword>
<evidence type="ECO:0000256" key="2">
    <source>
        <dbReference type="ARBA" id="ARBA00007783"/>
    </source>
</evidence>
<reference evidence="8 9" key="1">
    <citation type="journal article" date="2014" name="ISME J.">
        <title>Candidatus Competibacter-lineage genomes retrieved from metagenomes reveal functional metabolic diversity.</title>
        <authorList>
            <person name="McIlroy S.J."/>
            <person name="Albertsen M."/>
            <person name="Andresen E.K."/>
            <person name="Saunders A.M."/>
            <person name="Kristiansen R."/>
            <person name="Stokholm-Bjerregaard M."/>
            <person name="Nielsen K.L."/>
            <person name="Nielsen P.H."/>
        </authorList>
    </citation>
    <scope>NUCLEOTIDE SEQUENCE [LARGE SCALE GENOMIC DNA]</scope>
    <source>
        <strain evidence="8 9">Run_B_J11</strain>
    </source>
</reference>
<evidence type="ECO:0000313" key="8">
    <source>
        <dbReference type="EMBL" id="CDH46624.1"/>
    </source>
</evidence>
<comment type="similarity">
    <text evidence="2 6">Belongs to the ABC-2 integral membrane protein family.</text>
</comment>
<dbReference type="RefSeq" id="WP_034435319.1">
    <property type="nucleotide sequence ID" value="NZ_CBTK010000270.1"/>
</dbReference>
<keyword evidence="9" id="KW-1185">Reference proteome</keyword>
<dbReference type="InterPro" id="IPR052902">
    <property type="entry name" value="ABC-2_transporter"/>
</dbReference>
<feature type="domain" description="ABC transmembrane type-2" evidence="7">
    <location>
        <begin position="108"/>
        <end position="335"/>
    </location>
</feature>
<evidence type="ECO:0000256" key="1">
    <source>
        <dbReference type="ARBA" id="ARBA00004141"/>
    </source>
</evidence>
<evidence type="ECO:0000256" key="4">
    <source>
        <dbReference type="ARBA" id="ARBA00022989"/>
    </source>
</evidence>
<dbReference type="InterPro" id="IPR013525">
    <property type="entry name" value="ABC2_TM"/>
</dbReference>
<dbReference type="PANTHER" id="PTHR43027:SF2">
    <property type="entry name" value="TRANSPORT PERMEASE PROTEIN"/>
    <property type="match status" value="1"/>
</dbReference>
<feature type="transmembrane region" description="Helical" evidence="6">
    <location>
        <begin position="23"/>
        <end position="42"/>
    </location>
</feature>
<name>A0A7U7GE57_9GAMM</name>
<dbReference type="EMBL" id="CBTK010000270">
    <property type="protein sequence ID" value="CDH46624.1"/>
    <property type="molecule type" value="Genomic_DNA"/>
</dbReference>
<evidence type="ECO:0000256" key="6">
    <source>
        <dbReference type="RuleBase" id="RU361157"/>
    </source>
</evidence>
<feature type="transmembrane region" description="Helical" evidence="6">
    <location>
        <begin position="143"/>
        <end position="166"/>
    </location>
</feature>
<sequence length="335" mass="37001">MNFKRFWAVFLCRNWEFLRDRSTLTWNLLFPIALIAGFAVAFSGPGLNLYKVGVLGATDGGGNSDFFQTRYVQFIPVADLAATLSKIERHQLDMLVDPAGRRYWINEESPKGYVLERVLRGADAKTSFNKQTVSGPVIRYVDWVVPGIMAMNMMFSCLFGVGYVIVRYRKNGMLKRLKATPLTPLEFLSAQVVSRLWLILATTVLVFIGADLFLGFPMHGSYLNLFIVFVVGAISLISLGLIVAARTTSEEVAAGLLNALSWPMTFLSGVWFSLEGVHPVLQQCAQFAPLTHIIDAARAIMIDGAGLAAISGHLLALTAMSIGFMAVGAWMFRWE</sequence>
<evidence type="ECO:0000256" key="3">
    <source>
        <dbReference type="ARBA" id="ARBA00022692"/>
    </source>
</evidence>
<comment type="subcellular location">
    <subcellularLocation>
        <location evidence="6">Cell inner membrane</location>
        <topology evidence="6">Multi-pass membrane protein</topology>
    </subcellularLocation>
    <subcellularLocation>
        <location evidence="1">Membrane</location>
        <topology evidence="1">Multi-pass membrane protein</topology>
    </subcellularLocation>
</comment>
<evidence type="ECO:0000259" key="7">
    <source>
        <dbReference type="PROSITE" id="PS51012"/>
    </source>
</evidence>
<keyword evidence="4 6" id="KW-1133">Transmembrane helix</keyword>
<feature type="transmembrane region" description="Helical" evidence="6">
    <location>
        <begin position="310"/>
        <end position="332"/>
    </location>
</feature>
<feature type="transmembrane region" description="Helical" evidence="6">
    <location>
        <begin position="252"/>
        <end position="272"/>
    </location>
</feature>
<protein>
    <recommendedName>
        <fullName evidence="6">Transport permease protein</fullName>
    </recommendedName>
</protein>
<dbReference type="Pfam" id="PF01061">
    <property type="entry name" value="ABC2_membrane"/>
    <property type="match status" value="1"/>
</dbReference>
<evidence type="ECO:0000313" key="9">
    <source>
        <dbReference type="Proteomes" id="UP000019184"/>
    </source>
</evidence>
<proteinExistence type="inferred from homology"/>
<gene>
    <name evidence="8" type="ORF">BN874_540010</name>
</gene>
<evidence type="ECO:0000256" key="5">
    <source>
        <dbReference type="ARBA" id="ARBA00023136"/>
    </source>
</evidence>
<organism evidence="8 9">
    <name type="scientific">Candidatus Contendobacter odensis Run_B_J11</name>
    <dbReference type="NCBI Taxonomy" id="1400861"/>
    <lineage>
        <taxon>Bacteria</taxon>
        <taxon>Pseudomonadati</taxon>
        <taxon>Pseudomonadota</taxon>
        <taxon>Gammaproteobacteria</taxon>
        <taxon>Candidatus Competibacteraceae</taxon>
        <taxon>Candidatus Contendibacter</taxon>
    </lineage>
</organism>